<proteinExistence type="predicted"/>
<evidence type="ECO:0000313" key="3">
    <source>
        <dbReference type="Proteomes" id="UP000266723"/>
    </source>
</evidence>
<dbReference type="EMBL" id="QGKV02000759">
    <property type="protein sequence ID" value="KAF3565524.1"/>
    <property type="molecule type" value="Genomic_DNA"/>
</dbReference>
<keyword evidence="3" id="KW-1185">Reference proteome</keyword>
<gene>
    <name evidence="2" type="ORF">DY000_02019552</name>
</gene>
<feature type="region of interest" description="Disordered" evidence="1">
    <location>
        <begin position="1"/>
        <end position="109"/>
    </location>
</feature>
<evidence type="ECO:0000256" key="1">
    <source>
        <dbReference type="SAM" id="MobiDB-lite"/>
    </source>
</evidence>
<organism evidence="2 3">
    <name type="scientific">Brassica cretica</name>
    <name type="common">Mustard</name>
    <dbReference type="NCBI Taxonomy" id="69181"/>
    <lineage>
        <taxon>Eukaryota</taxon>
        <taxon>Viridiplantae</taxon>
        <taxon>Streptophyta</taxon>
        <taxon>Embryophyta</taxon>
        <taxon>Tracheophyta</taxon>
        <taxon>Spermatophyta</taxon>
        <taxon>Magnoliopsida</taxon>
        <taxon>eudicotyledons</taxon>
        <taxon>Gunneridae</taxon>
        <taxon>Pentapetalae</taxon>
        <taxon>rosids</taxon>
        <taxon>malvids</taxon>
        <taxon>Brassicales</taxon>
        <taxon>Brassicaceae</taxon>
        <taxon>Brassiceae</taxon>
        <taxon>Brassica</taxon>
    </lineage>
</organism>
<name>A0ABQ7D1M8_BRACR</name>
<feature type="compositionally biased region" description="Basic and acidic residues" evidence="1">
    <location>
        <begin position="95"/>
        <end position="109"/>
    </location>
</feature>
<evidence type="ECO:0000313" key="2">
    <source>
        <dbReference type="EMBL" id="KAF3565524.1"/>
    </source>
</evidence>
<protein>
    <submittedName>
        <fullName evidence="2">Uncharacterized protein</fullName>
    </submittedName>
</protein>
<feature type="compositionally biased region" description="Polar residues" evidence="1">
    <location>
        <begin position="10"/>
        <end position="23"/>
    </location>
</feature>
<reference evidence="2 3" key="1">
    <citation type="journal article" date="2020" name="BMC Genomics">
        <title>Intraspecific diversification of the crop wild relative Brassica cretica Lam. using demographic model selection.</title>
        <authorList>
            <person name="Kioukis A."/>
            <person name="Michalopoulou V.A."/>
            <person name="Briers L."/>
            <person name="Pirintsos S."/>
            <person name="Studholme D.J."/>
            <person name="Pavlidis P."/>
            <person name="Sarris P.F."/>
        </authorList>
    </citation>
    <scope>NUCLEOTIDE SEQUENCE [LARGE SCALE GENOMIC DNA]</scope>
    <source>
        <strain evidence="3">cv. PFS-1207/04</strain>
    </source>
</reference>
<dbReference type="Proteomes" id="UP000266723">
    <property type="component" value="Unassembled WGS sequence"/>
</dbReference>
<accession>A0ABQ7D1M8</accession>
<comment type="caution">
    <text evidence="2">The sequence shown here is derived from an EMBL/GenBank/DDBJ whole genome shotgun (WGS) entry which is preliminary data.</text>
</comment>
<sequence length="131" mass="14797">MDHLHPPESRPTTAELNVASTSRGPEPASTELTEPPPPGDKTKKPQKALHRAFLATTAPLHQNQNRHGRPSSRAQARQRREGTTTKRRSKTFKGGFRDSGDGTHAHAPADHRTRRWIYFSSLYLLSLLYYF</sequence>